<sequence>MKGFPNSREKPFSLGAVKFGDELDSTECTHLIKSLAYCKLPFQCAHGRPSLTPLVDFSHLQSNCDKQTSKPQLWKIKKKLESRQQQIENKYDSVFPNSTV</sequence>
<keyword evidence="1" id="KW-1185">Reference proteome</keyword>
<name>A0ABM1T7W9_LIMPO</name>
<dbReference type="Proteomes" id="UP000694941">
    <property type="component" value="Unplaced"/>
</dbReference>
<protein>
    <submittedName>
        <fullName evidence="2">DNA mismatch repair protein Mlh3-like</fullName>
    </submittedName>
</protein>
<organism evidence="1 2">
    <name type="scientific">Limulus polyphemus</name>
    <name type="common">Atlantic horseshoe crab</name>
    <dbReference type="NCBI Taxonomy" id="6850"/>
    <lineage>
        <taxon>Eukaryota</taxon>
        <taxon>Metazoa</taxon>
        <taxon>Ecdysozoa</taxon>
        <taxon>Arthropoda</taxon>
        <taxon>Chelicerata</taxon>
        <taxon>Merostomata</taxon>
        <taxon>Xiphosura</taxon>
        <taxon>Limulidae</taxon>
        <taxon>Limulus</taxon>
    </lineage>
</organism>
<evidence type="ECO:0000313" key="2">
    <source>
        <dbReference type="RefSeq" id="XP_022251975.1"/>
    </source>
</evidence>
<dbReference type="InterPro" id="IPR042120">
    <property type="entry name" value="MutL_C_dimsub"/>
</dbReference>
<dbReference type="SUPFAM" id="SSF118116">
    <property type="entry name" value="DNA mismatch repair protein MutL"/>
    <property type="match status" value="1"/>
</dbReference>
<dbReference type="RefSeq" id="XP_022251975.1">
    <property type="nucleotide sequence ID" value="XM_022396267.1"/>
</dbReference>
<gene>
    <name evidence="2" type="primary">LOC111087905</name>
</gene>
<dbReference type="InterPro" id="IPR037198">
    <property type="entry name" value="MutL_C_sf"/>
</dbReference>
<dbReference type="GeneID" id="111087905"/>
<proteinExistence type="predicted"/>
<accession>A0ABM1T7W9</accession>
<evidence type="ECO:0000313" key="1">
    <source>
        <dbReference type="Proteomes" id="UP000694941"/>
    </source>
</evidence>
<reference evidence="2" key="1">
    <citation type="submission" date="2025-08" db="UniProtKB">
        <authorList>
            <consortium name="RefSeq"/>
        </authorList>
    </citation>
    <scope>IDENTIFICATION</scope>
    <source>
        <tissue evidence="2">Muscle</tissue>
    </source>
</reference>
<dbReference type="Gene3D" id="3.30.1540.20">
    <property type="entry name" value="MutL, C-terminal domain, dimerisation subdomain"/>
    <property type="match status" value="1"/>
</dbReference>